<name>A0A858BYX3_9FIRM</name>
<dbReference type="EMBL" id="CP048649">
    <property type="protein sequence ID" value="QIB70335.1"/>
    <property type="molecule type" value="Genomic_DNA"/>
</dbReference>
<evidence type="ECO:0000313" key="1">
    <source>
        <dbReference type="EMBL" id="QIB70335.1"/>
    </source>
</evidence>
<gene>
    <name evidence="1" type="ORF">Ami103574_14000</name>
</gene>
<evidence type="ECO:0000313" key="2">
    <source>
        <dbReference type="Proteomes" id="UP000466848"/>
    </source>
</evidence>
<dbReference type="InterPro" id="IPR050275">
    <property type="entry name" value="PGM_Phosphatase"/>
</dbReference>
<dbReference type="GO" id="GO:0016791">
    <property type="term" value="F:phosphatase activity"/>
    <property type="evidence" value="ECO:0007669"/>
    <property type="project" value="TreeGrafter"/>
</dbReference>
<dbReference type="KEGG" id="abut:Ami103574_14000"/>
<protein>
    <recommendedName>
        <fullName evidence="3">Adenosylcobinamide-phosphate guanylyltransferase</fullName>
    </recommendedName>
</protein>
<dbReference type="PANTHER" id="PTHR48100:SF59">
    <property type="entry name" value="ADENOSYLCOBALAMIN_ALPHA-RIBAZOLE PHOSPHATASE"/>
    <property type="match status" value="1"/>
</dbReference>
<dbReference type="InterPro" id="IPR027417">
    <property type="entry name" value="P-loop_NTPase"/>
</dbReference>
<dbReference type="Pfam" id="PF00300">
    <property type="entry name" value="His_Phos_1"/>
    <property type="match status" value="1"/>
</dbReference>
<keyword evidence="2" id="KW-1185">Reference proteome</keyword>
<dbReference type="Gene3D" id="3.40.50.1240">
    <property type="entry name" value="Phosphoglycerate mutase-like"/>
    <property type="match status" value="1"/>
</dbReference>
<dbReference type="InterPro" id="IPR013078">
    <property type="entry name" value="His_Pase_superF_clade-1"/>
</dbReference>
<dbReference type="CDD" id="cd07067">
    <property type="entry name" value="HP_PGM_like"/>
    <property type="match status" value="1"/>
</dbReference>
<dbReference type="Gene3D" id="3.40.50.300">
    <property type="entry name" value="P-loop containing nucleotide triphosphate hydrolases"/>
    <property type="match status" value="1"/>
</dbReference>
<dbReference type="SMART" id="SM00855">
    <property type="entry name" value="PGAM"/>
    <property type="match status" value="1"/>
</dbReference>
<reference evidence="1 2" key="1">
    <citation type="submission" date="2020-02" db="EMBL/GenBank/DDBJ databases">
        <authorList>
            <person name="Kim Y.B."/>
            <person name="Roh S.W."/>
        </authorList>
    </citation>
    <scope>NUCLEOTIDE SEQUENCE [LARGE SCALE GENOMIC DNA]</scope>
    <source>
        <strain evidence="1 2">DSM 103574</strain>
    </source>
</reference>
<organism evidence="1 2">
    <name type="scientific">Aminipila butyrica</name>
    <dbReference type="NCBI Taxonomy" id="433296"/>
    <lineage>
        <taxon>Bacteria</taxon>
        <taxon>Bacillati</taxon>
        <taxon>Bacillota</taxon>
        <taxon>Clostridia</taxon>
        <taxon>Peptostreptococcales</taxon>
        <taxon>Anaerovoracaceae</taxon>
        <taxon>Aminipila</taxon>
    </lineage>
</organism>
<dbReference type="SUPFAM" id="SSF53254">
    <property type="entry name" value="Phosphoglycerate mutase-like"/>
    <property type="match status" value="1"/>
</dbReference>
<dbReference type="RefSeq" id="WP_163067573.1">
    <property type="nucleotide sequence ID" value="NZ_CP048649.1"/>
</dbReference>
<accession>A0A858BYX3</accession>
<dbReference type="PANTHER" id="PTHR48100">
    <property type="entry name" value="BROAD-SPECIFICITY PHOSPHATASE YOR283W-RELATED"/>
    <property type="match status" value="1"/>
</dbReference>
<dbReference type="Proteomes" id="UP000466848">
    <property type="component" value="Chromosome"/>
</dbReference>
<dbReference type="GO" id="GO:0005737">
    <property type="term" value="C:cytoplasm"/>
    <property type="evidence" value="ECO:0007669"/>
    <property type="project" value="TreeGrafter"/>
</dbReference>
<dbReference type="SUPFAM" id="SSF52540">
    <property type="entry name" value="P-loop containing nucleoside triphosphate hydrolases"/>
    <property type="match status" value="1"/>
</dbReference>
<sequence length="346" mass="39544">MEIIVGGVYQGKLDYVKNQFHIKEDEIFYCSRESDTVELDFSKKVIYGLEEFTYACTAQGLEASQYLREHEQALKDKILICADISQGVVPMDKTLRAWREMNGRALIYLCGQAQRVTRIFCGLPQVLKGVAAPAMTKPAQRVSYIHIIRHGTTEGNVKRWYYGQSDLPLLEEGKELLAALKADSIYPRVDGADFYTTGMLRTEETFQIIFGEQEHGVLEELREISFGDYERFTYEELKELPEYQQWISDETGELGPPNGESRQVFQSRVLQGFKKLGDLHQLKELSTRHSGKEAHSVVVCHGGVIAEVMADCFPEEDKHFYKWIPDPGHGYTLRMEDGKPVSYQAF</sequence>
<dbReference type="AlphaFoldDB" id="A0A858BYX3"/>
<dbReference type="InterPro" id="IPR029033">
    <property type="entry name" value="His_PPase_superfam"/>
</dbReference>
<evidence type="ECO:0008006" key="3">
    <source>
        <dbReference type="Google" id="ProtNLM"/>
    </source>
</evidence>
<proteinExistence type="predicted"/>